<evidence type="ECO:0000256" key="5">
    <source>
        <dbReference type="ARBA" id="ARBA00023157"/>
    </source>
</evidence>
<gene>
    <name evidence="13" type="ORF">AB1Y20_006592</name>
</gene>
<dbReference type="PROSITE" id="PS00076">
    <property type="entry name" value="PYRIDINE_REDOX_1"/>
    <property type="match status" value="1"/>
</dbReference>
<evidence type="ECO:0000256" key="3">
    <source>
        <dbReference type="ARBA" id="ARBA00022827"/>
    </source>
</evidence>
<dbReference type="InterPro" id="IPR036188">
    <property type="entry name" value="FAD/NAD-bd_sf"/>
</dbReference>
<dbReference type="GO" id="GO:0050660">
    <property type="term" value="F:flavin adenine dinucleotide binding"/>
    <property type="evidence" value="ECO:0007669"/>
    <property type="project" value="InterPro"/>
</dbReference>
<dbReference type="SUPFAM" id="SSF51905">
    <property type="entry name" value="FAD/NAD(P)-binding domain"/>
    <property type="match status" value="1"/>
</dbReference>
<sequence>MAFDFDLFVIGCGSGGMRAVKFAKKLYKLPKVGTCDMPFSQLSVDGRSIMDKNTVGGIGGTCVLRGCVPKKYFWYASHLGHELENAKGYGWDIEVKGFNWQTLITKKRAETERLHKVQAEKRIPNAGVETFTGRGKLLDAHTIQIGAPANKTVTAKTILIATGTTPSVIDIPGKEYCISSDHILELEKQPKKLAILGAGYIACEFACMFAVWGTETHLIYRKDLPLRGFDEDCRKFLARQMEVSDGVKLHKETLPVRVEKQENGLYTVYTKTLAGVEEALTDCDEVLMAAGRHANVTDLGLENAGVEMSGNKVKVDEFSKTTCDNIYAIGDVTDRMQLTPVAIQEACAFLSTVFGEKKYAVDYDSVASAVFTQPPMGTCGLTEEAAVAKYPNVDVIIDGAGGGWQAEYFKFTESKEELLVKVLINVDNDKVLGFHIVGKDAGEIMQGFGAAFKCGITKQQLFDTVAIHPTIAEELVCLPGIDMLAPERQYRDHKLVAQ</sequence>
<evidence type="ECO:0000259" key="12">
    <source>
        <dbReference type="Pfam" id="PF07992"/>
    </source>
</evidence>
<feature type="disulfide bond" description="Redox-active" evidence="9">
    <location>
        <begin position="62"/>
        <end position="67"/>
    </location>
</feature>
<evidence type="ECO:0000256" key="2">
    <source>
        <dbReference type="ARBA" id="ARBA00022630"/>
    </source>
</evidence>
<dbReference type="PANTHER" id="PTHR42737">
    <property type="entry name" value="GLUTATHIONE REDUCTASE"/>
    <property type="match status" value="1"/>
</dbReference>
<dbReference type="InterPro" id="IPR001100">
    <property type="entry name" value="Pyr_nuc-diS_OxRdtase"/>
</dbReference>
<keyword evidence="14" id="KW-1185">Reference proteome</keyword>
<dbReference type="GO" id="GO:0005739">
    <property type="term" value="C:mitochondrion"/>
    <property type="evidence" value="ECO:0007669"/>
    <property type="project" value="TreeGrafter"/>
</dbReference>
<dbReference type="GO" id="GO:0005829">
    <property type="term" value="C:cytosol"/>
    <property type="evidence" value="ECO:0007669"/>
    <property type="project" value="TreeGrafter"/>
</dbReference>
<evidence type="ECO:0000256" key="10">
    <source>
        <dbReference type="RuleBase" id="RU003691"/>
    </source>
</evidence>
<reference evidence="13 14" key="1">
    <citation type="journal article" date="2024" name="Science">
        <title>Giant polyketide synthase enzymes in the biosynthesis of giant marine polyether toxins.</title>
        <authorList>
            <person name="Fallon T.R."/>
            <person name="Shende V.V."/>
            <person name="Wierzbicki I.H."/>
            <person name="Pendleton A.L."/>
            <person name="Watervoot N.F."/>
            <person name="Auber R.P."/>
            <person name="Gonzalez D.J."/>
            <person name="Wisecaver J.H."/>
            <person name="Moore B.S."/>
        </authorList>
    </citation>
    <scope>NUCLEOTIDE SEQUENCE [LARGE SCALE GENOMIC DNA]</scope>
    <source>
        <strain evidence="13 14">12B1</strain>
    </source>
</reference>
<keyword evidence="8" id="KW-0547">Nucleotide-binding</keyword>
<dbReference type="GO" id="GO:0006749">
    <property type="term" value="P:glutathione metabolic process"/>
    <property type="evidence" value="ECO:0007669"/>
    <property type="project" value="TreeGrafter"/>
</dbReference>
<dbReference type="AlphaFoldDB" id="A0AB34J089"/>
<dbReference type="InterPro" id="IPR012999">
    <property type="entry name" value="Pyr_OxRdtase_I_AS"/>
</dbReference>
<dbReference type="GO" id="GO:0045454">
    <property type="term" value="P:cell redox homeostasis"/>
    <property type="evidence" value="ECO:0007669"/>
    <property type="project" value="InterPro"/>
</dbReference>
<evidence type="ECO:0000313" key="13">
    <source>
        <dbReference type="EMBL" id="KAL1510270.1"/>
    </source>
</evidence>
<dbReference type="Proteomes" id="UP001515480">
    <property type="component" value="Unassembled WGS sequence"/>
</dbReference>
<evidence type="ECO:0000256" key="9">
    <source>
        <dbReference type="PIRSR" id="PIRSR000350-4"/>
    </source>
</evidence>
<evidence type="ECO:0000256" key="7">
    <source>
        <dbReference type="PIRSR" id="PIRSR000350-2"/>
    </source>
</evidence>
<dbReference type="InterPro" id="IPR046952">
    <property type="entry name" value="GSHR/TRXR-like"/>
</dbReference>
<evidence type="ECO:0008006" key="15">
    <source>
        <dbReference type="Google" id="ProtNLM"/>
    </source>
</evidence>
<feature type="domain" description="Pyridine nucleotide-disulphide oxidoreductase dimerisation" evidence="11">
    <location>
        <begin position="366"/>
        <end position="476"/>
    </location>
</feature>
<dbReference type="PIRSF" id="PIRSF000350">
    <property type="entry name" value="Mercury_reductase_MerA"/>
    <property type="match status" value="1"/>
</dbReference>
<accession>A0AB34J089</accession>
<keyword evidence="2 10" id="KW-0285">Flavoprotein</keyword>
<organism evidence="13 14">
    <name type="scientific">Prymnesium parvum</name>
    <name type="common">Toxic golden alga</name>
    <dbReference type="NCBI Taxonomy" id="97485"/>
    <lineage>
        <taxon>Eukaryota</taxon>
        <taxon>Haptista</taxon>
        <taxon>Haptophyta</taxon>
        <taxon>Prymnesiophyceae</taxon>
        <taxon>Prymnesiales</taxon>
        <taxon>Prymnesiaceae</taxon>
        <taxon>Prymnesium</taxon>
    </lineage>
</organism>
<feature type="binding site" evidence="8">
    <location>
        <position position="71"/>
    </location>
    <ligand>
        <name>FAD</name>
        <dbReference type="ChEBI" id="CHEBI:57692"/>
    </ligand>
</feature>
<feature type="binding site" evidence="8">
    <location>
        <position position="135"/>
    </location>
    <ligand>
        <name>FAD</name>
        <dbReference type="ChEBI" id="CHEBI:57692"/>
    </ligand>
</feature>
<dbReference type="SUPFAM" id="SSF55424">
    <property type="entry name" value="FAD/NAD-linked reductases, dimerisation (C-terminal) domain"/>
    <property type="match status" value="1"/>
</dbReference>
<evidence type="ECO:0000256" key="6">
    <source>
        <dbReference type="ARBA" id="ARBA00023284"/>
    </source>
</evidence>
<dbReference type="InterPro" id="IPR023753">
    <property type="entry name" value="FAD/NAD-binding_dom"/>
</dbReference>
<feature type="active site" description="Proton acceptor" evidence="7">
    <location>
        <position position="468"/>
    </location>
</feature>
<name>A0AB34J089_PRYPA</name>
<dbReference type="Pfam" id="PF07992">
    <property type="entry name" value="Pyr_redox_2"/>
    <property type="match status" value="1"/>
</dbReference>
<keyword evidence="3 8" id="KW-0274">FAD</keyword>
<dbReference type="InterPro" id="IPR004099">
    <property type="entry name" value="Pyr_nucl-diS_OxRdtase_dimer"/>
</dbReference>
<protein>
    <recommendedName>
        <fullName evidence="15">Glutathione-disulfide reductase</fullName>
    </recommendedName>
</protein>
<feature type="domain" description="FAD/NAD(P)-binding" evidence="12">
    <location>
        <begin position="5"/>
        <end position="346"/>
    </location>
</feature>
<dbReference type="Gene3D" id="3.30.390.30">
    <property type="match status" value="1"/>
</dbReference>
<feature type="binding site" evidence="8">
    <location>
        <position position="291"/>
    </location>
    <ligand>
        <name>NAD(+)</name>
        <dbReference type="ChEBI" id="CHEBI:57540"/>
    </ligand>
</feature>
<dbReference type="InterPro" id="IPR016156">
    <property type="entry name" value="FAD/NAD-linked_Rdtase_dimer_sf"/>
</dbReference>
<evidence type="ECO:0000256" key="4">
    <source>
        <dbReference type="ARBA" id="ARBA00023002"/>
    </source>
</evidence>
<comment type="cofactor">
    <cofactor evidence="8">
        <name>FAD</name>
        <dbReference type="ChEBI" id="CHEBI:57692"/>
    </cofactor>
    <text evidence="8">Binds 1 FAD per subunit.</text>
</comment>
<dbReference type="GO" id="GO:0034599">
    <property type="term" value="P:cellular response to oxidative stress"/>
    <property type="evidence" value="ECO:0007669"/>
    <property type="project" value="TreeGrafter"/>
</dbReference>
<comment type="caution">
    <text evidence="13">The sequence shown here is derived from an EMBL/GenBank/DDBJ whole genome shotgun (WGS) entry which is preliminary data.</text>
</comment>
<evidence type="ECO:0000259" key="11">
    <source>
        <dbReference type="Pfam" id="PF02852"/>
    </source>
</evidence>
<keyword evidence="4 10" id="KW-0560">Oxidoreductase</keyword>
<proteinExistence type="inferred from homology"/>
<evidence type="ECO:0000256" key="1">
    <source>
        <dbReference type="ARBA" id="ARBA00007532"/>
    </source>
</evidence>
<dbReference type="PANTHER" id="PTHR42737:SF2">
    <property type="entry name" value="GLUTATHIONE REDUCTASE"/>
    <property type="match status" value="1"/>
</dbReference>
<dbReference type="EMBL" id="JBGBPQ010000015">
    <property type="protein sequence ID" value="KAL1510270.1"/>
    <property type="molecule type" value="Genomic_DNA"/>
</dbReference>
<evidence type="ECO:0000313" key="14">
    <source>
        <dbReference type="Proteomes" id="UP001515480"/>
    </source>
</evidence>
<feature type="binding site" evidence="8">
    <location>
        <begin position="197"/>
        <end position="204"/>
    </location>
    <ligand>
        <name>NAD(+)</name>
        <dbReference type="ChEBI" id="CHEBI:57540"/>
    </ligand>
</feature>
<keyword evidence="6 10" id="KW-0676">Redox-active center</keyword>
<dbReference type="PRINTS" id="PR00411">
    <property type="entry name" value="PNDRDTASEI"/>
</dbReference>
<feature type="binding site" evidence="8">
    <location>
        <position position="331"/>
    </location>
    <ligand>
        <name>FAD</name>
        <dbReference type="ChEBI" id="CHEBI:57692"/>
    </ligand>
</feature>
<comment type="similarity">
    <text evidence="1 10">Belongs to the class-I pyridine nucleotide-disulfide oxidoreductase family.</text>
</comment>
<keyword evidence="8" id="KW-0520">NAD</keyword>
<keyword evidence="5" id="KW-1015">Disulfide bond</keyword>
<evidence type="ECO:0000256" key="8">
    <source>
        <dbReference type="PIRSR" id="PIRSR000350-3"/>
    </source>
</evidence>
<dbReference type="GO" id="GO:0004362">
    <property type="term" value="F:glutathione-disulfide reductase (NADPH) activity"/>
    <property type="evidence" value="ECO:0007669"/>
    <property type="project" value="TreeGrafter"/>
</dbReference>
<dbReference type="PRINTS" id="PR00368">
    <property type="entry name" value="FADPNR"/>
</dbReference>
<dbReference type="Pfam" id="PF02852">
    <property type="entry name" value="Pyr_redox_dim"/>
    <property type="match status" value="1"/>
</dbReference>
<dbReference type="Gene3D" id="3.50.50.60">
    <property type="entry name" value="FAD/NAD(P)-binding domain"/>
    <property type="match status" value="2"/>
</dbReference>